<keyword evidence="5" id="KW-1185">Reference proteome</keyword>
<dbReference type="InParanoid" id="A0A2P6MSF0"/>
<dbReference type="InterPro" id="IPR019398">
    <property type="entry name" value="Pre-rRNA_process_TSR2"/>
</dbReference>
<dbReference type="STRING" id="1890364.A0A2P6MSF0"/>
<proteinExistence type="inferred from homology"/>
<evidence type="ECO:0008006" key="6">
    <source>
        <dbReference type="Google" id="ProtNLM"/>
    </source>
</evidence>
<dbReference type="PANTHER" id="PTHR21250">
    <property type="entry name" value="PRE-RRNA-PROCESSING PROTEIN TSR2 HOMOLOG"/>
    <property type="match status" value="1"/>
</dbReference>
<evidence type="ECO:0000256" key="3">
    <source>
        <dbReference type="SAM" id="MobiDB-lite"/>
    </source>
</evidence>
<comment type="caution">
    <text evidence="4">The sequence shown here is derived from an EMBL/GenBank/DDBJ whole genome shotgun (WGS) entry which is preliminary data.</text>
</comment>
<evidence type="ECO:0000313" key="4">
    <source>
        <dbReference type="EMBL" id="PRP74624.1"/>
    </source>
</evidence>
<keyword evidence="2" id="KW-0698">rRNA processing</keyword>
<sequence length="192" mass="21537">MASGNVPQTALSKEQKWELFISGVRCIMSRWTALNLAIDNCWGGASSREKADAMFDNLLYAFESSTVHADELVEFFDYYLSNDFHVDAQDGSIEEVSRTIVLMFNRIAIDDFTMVNQILSARVPKGTENSVFQKPPSDDDSSDEGEDEGGDEGMDVEQPTAMNIELEENTRPIKEIDEDGFETVTSRKGRKK</sequence>
<dbReference type="Proteomes" id="UP000241769">
    <property type="component" value="Unassembled WGS sequence"/>
</dbReference>
<feature type="region of interest" description="Disordered" evidence="3">
    <location>
        <begin position="126"/>
        <end position="192"/>
    </location>
</feature>
<accession>A0A2P6MSF0</accession>
<name>A0A2P6MSF0_9EUKA</name>
<dbReference type="GO" id="GO:0006364">
    <property type="term" value="P:rRNA processing"/>
    <property type="evidence" value="ECO:0007669"/>
    <property type="project" value="UniProtKB-KW"/>
</dbReference>
<evidence type="ECO:0000256" key="2">
    <source>
        <dbReference type="ARBA" id="ARBA00022552"/>
    </source>
</evidence>
<dbReference type="Pfam" id="PF10273">
    <property type="entry name" value="WGG"/>
    <property type="match status" value="1"/>
</dbReference>
<dbReference type="FunCoup" id="A0A2P6MSF0">
    <property type="interactions" value="223"/>
</dbReference>
<reference evidence="4 5" key="1">
    <citation type="journal article" date="2018" name="Genome Biol. Evol.">
        <title>Multiple Roots of Fruiting Body Formation in Amoebozoa.</title>
        <authorList>
            <person name="Hillmann F."/>
            <person name="Forbes G."/>
            <person name="Novohradska S."/>
            <person name="Ferling I."/>
            <person name="Riege K."/>
            <person name="Groth M."/>
            <person name="Westermann M."/>
            <person name="Marz M."/>
            <person name="Spaller T."/>
            <person name="Winckler T."/>
            <person name="Schaap P."/>
            <person name="Glockner G."/>
        </authorList>
    </citation>
    <scope>NUCLEOTIDE SEQUENCE [LARGE SCALE GENOMIC DNA]</scope>
    <source>
        <strain evidence="4 5">Jena</strain>
    </source>
</reference>
<feature type="compositionally biased region" description="Acidic residues" evidence="3">
    <location>
        <begin position="138"/>
        <end position="155"/>
    </location>
</feature>
<evidence type="ECO:0000256" key="1">
    <source>
        <dbReference type="ARBA" id="ARBA00006524"/>
    </source>
</evidence>
<protein>
    <recommendedName>
        <fullName evidence="6">Pre-rRNA-processing protein TSR2</fullName>
    </recommendedName>
</protein>
<dbReference type="EMBL" id="MDYQ01000448">
    <property type="protein sequence ID" value="PRP74624.1"/>
    <property type="molecule type" value="Genomic_DNA"/>
</dbReference>
<organism evidence="4 5">
    <name type="scientific">Planoprotostelium fungivorum</name>
    <dbReference type="NCBI Taxonomy" id="1890364"/>
    <lineage>
        <taxon>Eukaryota</taxon>
        <taxon>Amoebozoa</taxon>
        <taxon>Evosea</taxon>
        <taxon>Variosea</taxon>
        <taxon>Cavosteliida</taxon>
        <taxon>Cavosteliaceae</taxon>
        <taxon>Planoprotostelium</taxon>
    </lineage>
</organism>
<dbReference type="OrthoDB" id="263560at2759"/>
<gene>
    <name evidence="4" type="ORF">PROFUN_03546</name>
</gene>
<dbReference type="AlphaFoldDB" id="A0A2P6MSF0"/>
<evidence type="ECO:0000313" key="5">
    <source>
        <dbReference type="Proteomes" id="UP000241769"/>
    </source>
</evidence>
<comment type="similarity">
    <text evidence="1">Belongs to the TSR2 family.</text>
</comment>